<feature type="compositionally biased region" description="Low complexity" evidence="1">
    <location>
        <begin position="253"/>
        <end position="290"/>
    </location>
</feature>
<dbReference type="OrthoDB" id="3695672at2"/>
<feature type="region of interest" description="Disordered" evidence="1">
    <location>
        <begin position="253"/>
        <end position="310"/>
    </location>
</feature>
<dbReference type="InterPro" id="IPR036689">
    <property type="entry name" value="ESAT-6-like_sf"/>
</dbReference>
<dbReference type="SUPFAM" id="SSF140453">
    <property type="entry name" value="EsxAB dimer-like"/>
    <property type="match status" value="1"/>
</dbReference>
<sequence length="382" mass="37045">MSVDLSLPLGSAGTMRFVADVRSTNDAVRGGGWDSGDYGSEPAGGTGDPLSALAGSGFGFLADLVPFLGEPLQQLAGDPGAVASSAQSLRDTGSGVASISDSYGQAAGPETSGWSGAAATEYLKTAAELVGGLKGMGEASTGLGEALAGMGDAVVKTTNEVTVLVNEAVGRIVIIMNQALAAAQATFGGSIAAAIPQVVQIATECGVRISGHMGNLLTSAQGLLGHVDEVMKVVGAIGGVVSKIADQAQQVTAGSTAPGGSAAAMGESGSVPTGTGSSSSPGLTSAASMPGGAGAPQMTPSPGGSAQAGPVPGISAAGAVNPAVAGISPTGAGGFVPPIAPQRKQQQDSEPERASSLSARLSGELDLPQRDDPRYGPHQSGR</sequence>
<evidence type="ECO:0008006" key="4">
    <source>
        <dbReference type="Google" id="ProtNLM"/>
    </source>
</evidence>
<feature type="region of interest" description="Disordered" evidence="1">
    <location>
        <begin position="326"/>
        <end position="382"/>
    </location>
</feature>
<dbReference type="EMBL" id="SMKS01000006">
    <property type="protein sequence ID" value="TDD08628.1"/>
    <property type="molecule type" value="Genomic_DNA"/>
</dbReference>
<reference evidence="2 3" key="1">
    <citation type="submission" date="2019-03" db="EMBL/GenBank/DDBJ databases">
        <title>Draft genome sequences of novel Actinobacteria.</title>
        <authorList>
            <person name="Sahin N."/>
            <person name="Ay H."/>
            <person name="Saygin H."/>
        </authorList>
    </citation>
    <scope>NUCLEOTIDE SEQUENCE [LARGE SCALE GENOMIC DNA]</scope>
    <source>
        <strain evidence="2 3">16K309</strain>
    </source>
</reference>
<keyword evidence="3" id="KW-1185">Reference proteome</keyword>
<name>A0A4R4VRN0_9PSEU</name>
<dbReference type="AlphaFoldDB" id="A0A4R4VRN0"/>
<gene>
    <name evidence="2" type="ORF">E1181_06665</name>
</gene>
<accession>A0A4R4VRN0</accession>
<evidence type="ECO:0000256" key="1">
    <source>
        <dbReference type="SAM" id="MobiDB-lite"/>
    </source>
</evidence>
<dbReference type="RefSeq" id="WP_132673026.1">
    <property type="nucleotide sequence ID" value="NZ_SMKS01000006.1"/>
</dbReference>
<protein>
    <recommendedName>
        <fullName evidence="4">WXG100 family type VII secretion target</fullName>
    </recommendedName>
</protein>
<proteinExistence type="predicted"/>
<dbReference type="Proteomes" id="UP000295674">
    <property type="component" value="Unassembled WGS sequence"/>
</dbReference>
<comment type="caution">
    <text evidence="2">The sequence shown here is derived from an EMBL/GenBank/DDBJ whole genome shotgun (WGS) entry which is preliminary data.</text>
</comment>
<organism evidence="2 3">
    <name type="scientific">Saccharopolyspora terrae</name>
    <dbReference type="NCBI Taxonomy" id="2530384"/>
    <lineage>
        <taxon>Bacteria</taxon>
        <taxon>Bacillati</taxon>
        <taxon>Actinomycetota</taxon>
        <taxon>Actinomycetes</taxon>
        <taxon>Pseudonocardiales</taxon>
        <taxon>Pseudonocardiaceae</taxon>
        <taxon>Saccharopolyspora</taxon>
    </lineage>
</organism>
<evidence type="ECO:0000313" key="2">
    <source>
        <dbReference type="EMBL" id="TDD08628.1"/>
    </source>
</evidence>
<evidence type="ECO:0000313" key="3">
    <source>
        <dbReference type="Proteomes" id="UP000295674"/>
    </source>
</evidence>